<dbReference type="InterPro" id="IPR020288">
    <property type="entry name" value="Sheath_initiator"/>
</dbReference>
<protein>
    <recommendedName>
        <fullName evidence="2">DUF2634 domain-containing protein</fullName>
    </recommendedName>
</protein>
<organism evidence="1">
    <name type="scientific">Myoviridae sp. ct5ra14</name>
    <dbReference type="NCBI Taxonomy" id="2827659"/>
    <lineage>
        <taxon>Viruses</taxon>
        <taxon>Duplodnaviria</taxon>
        <taxon>Heunggongvirae</taxon>
        <taxon>Uroviricota</taxon>
        <taxon>Caudoviricetes</taxon>
    </lineage>
</organism>
<evidence type="ECO:0000313" key="1">
    <source>
        <dbReference type="EMBL" id="DAF57254.1"/>
    </source>
</evidence>
<evidence type="ECO:0008006" key="2">
    <source>
        <dbReference type="Google" id="ProtNLM"/>
    </source>
</evidence>
<name>A0A8S5T1Z3_9CAUD</name>
<dbReference type="EMBL" id="BK032730">
    <property type="protein sequence ID" value="DAF57254.1"/>
    <property type="molecule type" value="Genomic_DNA"/>
</dbReference>
<reference evidence="1" key="1">
    <citation type="journal article" date="2021" name="Proc. Natl. Acad. Sci. U.S.A.">
        <title>A Catalog of Tens of Thousands of Viruses from Human Metagenomes Reveals Hidden Associations with Chronic Diseases.</title>
        <authorList>
            <person name="Tisza M.J."/>
            <person name="Buck C.B."/>
        </authorList>
    </citation>
    <scope>NUCLEOTIDE SEQUENCE</scope>
    <source>
        <strain evidence="1">Ct5ra14</strain>
    </source>
</reference>
<dbReference type="Pfam" id="PF10934">
    <property type="entry name" value="Sheath_initiator"/>
    <property type="match status" value="1"/>
</dbReference>
<accession>A0A8S5T1Z3</accession>
<sequence>MPHTAKTALLNPQSWDLQLTKEGNILLTSGALAIAQNLANEIRLWTNDAYFQQANGIAWKEAQLAKKLDSSILAQLIHEAGNRVDGVRSVDSVDITEFDEETRTLHGEITITTEQDETVSFVF</sequence>
<proteinExistence type="predicted"/>